<dbReference type="GO" id="GO:0004197">
    <property type="term" value="F:cysteine-type endopeptidase activity"/>
    <property type="evidence" value="ECO:0007669"/>
    <property type="project" value="InterPro"/>
</dbReference>
<keyword evidence="2" id="KW-0645">Protease</keyword>
<dbReference type="InterPro" id="IPR015917">
    <property type="entry name" value="Pept_C14A"/>
</dbReference>
<protein>
    <recommendedName>
        <fullName evidence="14">Caspase family p20 domain-containing protein</fullName>
    </recommendedName>
</protein>
<dbReference type="Gene3D" id="3.40.50.1460">
    <property type="match status" value="1"/>
</dbReference>
<evidence type="ECO:0000256" key="7">
    <source>
        <dbReference type="PIRSR" id="PIRSR038001-1"/>
    </source>
</evidence>
<feature type="domain" description="CARD" evidence="12">
    <location>
        <begin position="1"/>
        <end position="91"/>
    </location>
</feature>
<evidence type="ECO:0000256" key="2">
    <source>
        <dbReference type="ARBA" id="ARBA00022670"/>
    </source>
</evidence>
<feature type="compositionally biased region" description="Basic and acidic residues" evidence="9">
    <location>
        <begin position="285"/>
        <end position="311"/>
    </location>
</feature>
<dbReference type="PROSITE" id="PS50208">
    <property type="entry name" value="CASPASE_P20"/>
    <property type="match status" value="1"/>
</dbReference>
<dbReference type="GO" id="GO:0006508">
    <property type="term" value="P:proteolysis"/>
    <property type="evidence" value="ECO:0007669"/>
    <property type="project" value="UniProtKB-KW"/>
</dbReference>
<evidence type="ECO:0000259" key="11">
    <source>
        <dbReference type="PROSITE" id="PS50208"/>
    </source>
</evidence>
<keyword evidence="6" id="KW-0865">Zymogen</keyword>
<keyword evidence="4" id="KW-0378">Hydrolase</keyword>
<evidence type="ECO:0000313" key="13">
    <source>
        <dbReference type="EMBL" id="JAS72699.1"/>
    </source>
</evidence>
<dbReference type="PROSITE" id="PS50207">
    <property type="entry name" value="CASPASE_P10"/>
    <property type="match status" value="1"/>
</dbReference>
<dbReference type="Gene3D" id="1.10.533.10">
    <property type="entry name" value="Death Domain, Fas"/>
    <property type="match status" value="1"/>
</dbReference>
<dbReference type="PIRSF" id="PIRSF038001">
    <property type="entry name" value="Caspase_ICE"/>
    <property type="match status" value="1"/>
</dbReference>
<dbReference type="SMART" id="SM00115">
    <property type="entry name" value="CASc"/>
    <property type="match status" value="1"/>
</dbReference>
<feature type="domain" description="Caspase family p10" evidence="10">
    <location>
        <begin position="316"/>
        <end position="403"/>
    </location>
</feature>
<dbReference type="InterPro" id="IPR002398">
    <property type="entry name" value="Pept_C14"/>
</dbReference>
<dbReference type="InterPro" id="IPR011029">
    <property type="entry name" value="DEATH-like_dom_sf"/>
</dbReference>
<dbReference type="PANTHER" id="PTHR47901">
    <property type="entry name" value="CASPASE RECRUITMENT DOMAIN-CONTAINING PROTEIN 18"/>
    <property type="match status" value="1"/>
</dbReference>
<evidence type="ECO:0000256" key="6">
    <source>
        <dbReference type="ARBA" id="ARBA00023145"/>
    </source>
</evidence>
<evidence type="ECO:0000256" key="5">
    <source>
        <dbReference type="ARBA" id="ARBA00022807"/>
    </source>
</evidence>
<dbReference type="InterPro" id="IPR001309">
    <property type="entry name" value="Pept_C14_p20"/>
</dbReference>
<evidence type="ECO:0000256" key="1">
    <source>
        <dbReference type="ARBA" id="ARBA00010134"/>
    </source>
</evidence>
<evidence type="ECO:0000256" key="8">
    <source>
        <dbReference type="RuleBase" id="RU003971"/>
    </source>
</evidence>
<dbReference type="PRINTS" id="PR00376">
    <property type="entry name" value="IL1BCENZYME"/>
</dbReference>
<evidence type="ECO:0000259" key="10">
    <source>
        <dbReference type="PROSITE" id="PS50207"/>
    </source>
</evidence>
<keyword evidence="3" id="KW-0053">Apoptosis</keyword>
<dbReference type="EMBL" id="GECU01035007">
    <property type="protein sequence ID" value="JAS72699.1"/>
    <property type="molecule type" value="Transcribed_RNA"/>
</dbReference>
<dbReference type="PROSITE" id="PS01121">
    <property type="entry name" value="CASPASE_HIS"/>
    <property type="match status" value="1"/>
</dbReference>
<feature type="active site" evidence="7">
    <location>
        <position position="274"/>
    </location>
</feature>
<dbReference type="CDD" id="cd00032">
    <property type="entry name" value="CASc"/>
    <property type="match status" value="1"/>
</dbReference>
<evidence type="ECO:0000256" key="4">
    <source>
        <dbReference type="ARBA" id="ARBA00022801"/>
    </source>
</evidence>
<feature type="domain" description="Caspase family p20" evidence="11">
    <location>
        <begin position="144"/>
        <end position="278"/>
    </location>
</feature>
<name>A0A1B6HDM3_9HEMI</name>
<evidence type="ECO:0000256" key="3">
    <source>
        <dbReference type="ARBA" id="ARBA00022703"/>
    </source>
</evidence>
<dbReference type="PROSITE" id="PS50209">
    <property type="entry name" value="CARD"/>
    <property type="match status" value="1"/>
</dbReference>
<reference evidence="13" key="1">
    <citation type="submission" date="2015-11" db="EMBL/GenBank/DDBJ databases">
        <title>De novo transcriptome assembly of four potential Pierce s Disease insect vectors from Arizona vineyards.</title>
        <authorList>
            <person name="Tassone E.E."/>
        </authorList>
    </citation>
    <scope>NUCLEOTIDE SEQUENCE</scope>
</reference>
<sequence>MEKKDRDKILSNMTTLVKHTHNFDAVFGALREERGMFNDFMVNEILSVEESNRTEYLYRYVTTRGPRAFRHLLNAFNKTDHNELASLLSSGDNSTRVFINGSASNELTLEDEYPYGANYWEVKKNNVTRHDWDLKQVYRMGSKPKGLALIINIRDYVNKIKDLREGSEEDVRRLKSTLEQLDYKVTICEDPTKVEILDAVTMFAKNDEHRQCDSCIMFVMSHGVDTKYTQLTHTVNIAAYDGQYVNSQDIISPLMPKRCKALVGKPKLIFFQCCRGDEPSYNVAKEQEEAPDRNDSLSHHDNYTTHTDGEMKKPPIAEHVKVISDLLIGYSTSPGFVSRRDPIFGSYYIQTLCQVLCRHARDCHIIEILTKVDNEISETTRKLSVNQTPTTSNCLKKKFYFQPGIYHS</sequence>
<feature type="active site" evidence="7">
    <location>
        <position position="222"/>
    </location>
</feature>
<dbReference type="InterPro" id="IPR001315">
    <property type="entry name" value="CARD"/>
</dbReference>
<dbReference type="InterPro" id="IPR011600">
    <property type="entry name" value="Pept_C14_caspase"/>
</dbReference>
<comment type="similarity">
    <text evidence="1 8">Belongs to the peptidase C14A family.</text>
</comment>
<dbReference type="CDD" id="cd01671">
    <property type="entry name" value="CARD"/>
    <property type="match status" value="1"/>
</dbReference>
<dbReference type="SUPFAM" id="SSF52129">
    <property type="entry name" value="Caspase-like"/>
    <property type="match status" value="1"/>
</dbReference>
<accession>A0A1B6HDM3</accession>
<organism evidence="13">
    <name type="scientific">Homalodisca liturata</name>
    <dbReference type="NCBI Taxonomy" id="320908"/>
    <lineage>
        <taxon>Eukaryota</taxon>
        <taxon>Metazoa</taxon>
        <taxon>Ecdysozoa</taxon>
        <taxon>Arthropoda</taxon>
        <taxon>Hexapoda</taxon>
        <taxon>Insecta</taxon>
        <taxon>Pterygota</taxon>
        <taxon>Neoptera</taxon>
        <taxon>Paraneoptera</taxon>
        <taxon>Hemiptera</taxon>
        <taxon>Auchenorrhyncha</taxon>
        <taxon>Membracoidea</taxon>
        <taxon>Cicadellidae</taxon>
        <taxon>Cicadellinae</taxon>
        <taxon>Proconiini</taxon>
        <taxon>Homalodisca</taxon>
    </lineage>
</organism>
<dbReference type="SUPFAM" id="SSF47986">
    <property type="entry name" value="DEATH domain"/>
    <property type="match status" value="1"/>
</dbReference>
<dbReference type="GO" id="GO:0042981">
    <property type="term" value="P:regulation of apoptotic process"/>
    <property type="evidence" value="ECO:0007669"/>
    <property type="project" value="InterPro"/>
</dbReference>
<gene>
    <name evidence="13" type="ORF">g.7701</name>
</gene>
<dbReference type="GO" id="GO:0006915">
    <property type="term" value="P:apoptotic process"/>
    <property type="evidence" value="ECO:0007669"/>
    <property type="project" value="UniProtKB-KW"/>
</dbReference>
<dbReference type="PANTHER" id="PTHR47901:SF8">
    <property type="entry name" value="CASPASE-3"/>
    <property type="match status" value="1"/>
</dbReference>
<evidence type="ECO:0000256" key="9">
    <source>
        <dbReference type="SAM" id="MobiDB-lite"/>
    </source>
</evidence>
<evidence type="ECO:0008006" key="14">
    <source>
        <dbReference type="Google" id="ProtNLM"/>
    </source>
</evidence>
<keyword evidence="5" id="KW-0788">Thiol protease</keyword>
<feature type="region of interest" description="Disordered" evidence="9">
    <location>
        <begin position="284"/>
        <end position="311"/>
    </location>
</feature>
<evidence type="ECO:0000259" key="12">
    <source>
        <dbReference type="PROSITE" id="PS50209"/>
    </source>
</evidence>
<dbReference type="AlphaFoldDB" id="A0A1B6HDM3"/>
<proteinExistence type="inferred from homology"/>
<dbReference type="InterPro" id="IPR016129">
    <property type="entry name" value="Caspase_his_AS"/>
</dbReference>
<dbReference type="Pfam" id="PF00656">
    <property type="entry name" value="Peptidase_C14"/>
    <property type="match status" value="1"/>
</dbReference>
<dbReference type="InterPro" id="IPR029030">
    <property type="entry name" value="Caspase-like_dom_sf"/>
</dbReference>
<dbReference type="InterPro" id="IPR002138">
    <property type="entry name" value="Pept_C14_p10"/>
</dbReference>